<dbReference type="Proteomes" id="UP000701698">
    <property type="component" value="Unassembled WGS sequence"/>
</dbReference>
<evidence type="ECO:0000256" key="1">
    <source>
        <dbReference type="ARBA" id="ARBA00022729"/>
    </source>
</evidence>
<dbReference type="PANTHER" id="PTHR43037">
    <property type="entry name" value="UNNAMED PRODUCT-RELATED"/>
    <property type="match status" value="1"/>
</dbReference>
<dbReference type="Gene3D" id="3.40.50.1820">
    <property type="entry name" value="alpha/beta hydrolase"/>
    <property type="match status" value="1"/>
</dbReference>
<accession>A0A955LGP6</accession>
<dbReference type="Pfam" id="PF02230">
    <property type="entry name" value="Abhydrolase_2"/>
    <property type="match status" value="1"/>
</dbReference>
<dbReference type="InterPro" id="IPR003140">
    <property type="entry name" value="PLipase/COase/thioEstase"/>
</dbReference>
<keyword evidence="2 4" id="KW-0378">Hydrolase</keyword>
<sequence length="279" mass="31161">MIAILSLGVVVVAITLVVGFYLVTPPVLEQPIVPTTPTTEVVETIEEQGGVELSPLVEPSPTLEPITAHLDVITIDEQPVRVYTPSRIETDQKVTLIIYSHGSNENVDPALITQTFNETLETYGTYFSEKGAIFIASELYGQNWGNQESREHIKHIIEYFNSEYSNKTTVHVYGFSMGGLAALRFARDYPEMVDSVLLLAPTIAMDDWTTENLNRIAQIPITLWHGTSDVNVPFSQSQEFITKFNTTNSTTINFISVQGETHRHFVTPQSLLTEIKRNS</sequence>
<dbReference type="PANTHER" id="PTHR43037:SF5">
    <property type="entry name" value="FERULOYL ESTERASE"/>
    <property type="match status" value="1"/>
</dbReference>
<proteinExistence type="predicted"/>
<evidence type="ECO:0000313" key="4">
    <source>
        <dbReference type="EMBL" id="MCA9390229.1"/>
    </source>
</evidence>
<evidence type="ECO:0000259" key="3">
    <source>
        <dbReference type="Pfam" id="PF02230"/>
    </source>
</evidence>
<organism evidence="4 5">
    <name type="scientific">candidate division WWE3 bacterium</name>
    <dbReference type="NCBI Taxonomy" id="2053526"/>
    <lineage>
        <taxon>Bacteria</taxon>
        <taxon>Katanobacteria</taxon>
    </lineage>
</organism>
<feature type="domain" description="Phospholipase/carboxylesterase/thioesterase" evidence="3">
    <location>
        <begin position="147"/>
        <end position="264"/>
    </location>
</feature>
<reference evidence="4" key="1">
    <citation type="submission" date="2020-04" db="EMBL/GenBank/DDBJ databases">
        <authorList>
            <person name="Zhang T."/>
        </authorList>
    </citation>
    <scope>NUCLEOTIDE SEQUENCE</scope>
    <source>
        <strain evidence="4">HKST-UBA01</strain>
    </source>
</reference>
<dbReference type="GO" id="GO:0016787">
    <property type="term" value="F:hydrolase activity"/>
    <property type="evidence" value="ECO:0007669"/>
    <property type="project" value="UniProtKB-KW"/>
</dbReference>
<name>A0A955LGP6_UNCKA</name>
<dbReference type="SUPFAM" id="SSF53474">
    <property type="entry name" value="alpha/beta-Hydrolases"/>
    <property type="match status" value="1"/>
</dbReference>
<evidence type="ECO:0000313" key="5">
    <source>
        <dbReference type="Proteomes" id="UP000701698"/>
    </source>
</evidence>
<reference evidence="4" key="2">
    <citation type="journal article" date="2021" name="Microbiome">
        <title>Successional dynamics and alternative stable states in a saline activated sludge microbial community over 9 years.</title>
        <authorList>
            <person name="Wang Y."/>
            <person name="Ye J."/>
            <person name="Ju F."/>
            <person name="Liu L."/>
            <person name="Boyd J.A."/>
            <person name="Deng Y."/>
            <person name="Parks D.H."/>
            <person name="Jiang X."/>
            <person name="Yin X."/>
            <person name="Woodcroft B.J."/>
            <person name="Tyson G.W."/>
            <person name="Hugenholtz P."/>
            <person name="Polz M.F."/>
            <person name="Zhang T."/>
        </authorList>
    </citation>
    <scope>NUCLEOTIDE SEQUENCE</scope>
    <source>
        <strain evidence="4">HKST-UBA01</strain>
    </source>
</reference>
<protein>
    <submittedName>
        <fullName evidence="4">Dienelactone hydrolase family protein</fullName>
    </submittedName>
</protein>
<gene>
    <name evidence="4" type="ORF">KC571_02390</name>
</gene>
<evidence type="ECO:0000256" key="2">
    <source>
        <dbReference type="ARBA" id="ARBA00022801"/>
    </source>
</evidence>
<dbReference type="InterPro" id="IPR050955">
    <property type="entry name" value="Plant_Biomass_Hydrol_Est"/>
</dbReference>
<dbReference type="InterPro" id="IPR029058">
    <property type="entry name" value="AB_hydrolase_fold"/>
</dbReference>
<dbReference type="AlphaFoldDB" id="A0A955LGP6"/>
<dbReference type="EMBL" id="JAGQKX010000049">
    <property type="protein sequence ID" value="MCA9390229.1"/>
    <property type="molecule type" value="Genomic_DNA"/>
</dbReference>
<comment type="caution">
    <text evidence="4">The sequence shown here is derived from an EMBL/GenBank/DDBJ whole genome shotgun (WGS) entry which is preliminary data.</text>
</comment>
<keyword evidence="1" id="KW-0732">Signal</keyword>